<reference evidence="3" key="2">
    <citation type="submission" date="2015-01" db="EMBL/GenBank/DDBJ databases">
        <title>Evolutionary Origins and Diversification of the Mycorrhizal Mutualists.</title>
        <authorList>
            <consortium name="DOE Joint Genome Institute"/>
            <consortium name="Mycorrhizal Genomics Consortium"/>
            <person name="Kohler A."/>
            <person name="Kuo A."/>
            <person name="Nagy L.G."/>
            <person name="Floudas D."/>
            <person name="Copeland A."/>
            <person name="Barry K.W."/>
            <person name="Cichocki N."/>
            <person name="Veneault-Fourrey C."/>
            <person name="LaButti K."/>
            <person name="Lindquist E.A."/>
            <person name="Lipzen A."/>
            <person name="Lundell T."/>
            <person name="Morin E."/>
            <person name="Murat C."/>
            <person name="Riley R."/>
            <person name="Ohm R."/>
            <person name="Sun H."/>
            <person name="Tunlid A."/>
            <person name="Henrissat B."/>
            <person name="Grigoriev I.V."/>
            <person name="Hibbett D.S."/>
            <person name="Martin F."/>
        </authorList>
    </citation>
    <scope>NUCLEOTIDE SEQUENCE [LARGE SCALE GENOMIC DNA]</scope>
    <source>
        <strain evidence="3">LaAM-08-1</strain>
    </source>
</reference>
<protein>
    <recommendedName>
        <fullName evidence="4">MARVEL domain-containing protein</fullName>
    </recommendedName>
</protein>
<organism evidence="2 3">
    <name type="scientific">Laccaria amethystina LaAM-08-1</name>
    <dbReference type="NCBI Taxonomy" id="1095629"/>
    <lineage>
        <taxon>Eukaryota</taxon>
        <taxon>Fungi</taxon>
        <taxon>Dikarya</taxon>
        <taxon>Basidiomycota</taxon>
        <taxon>Agaricomycotina</taxon>
        <taxon>Agaricomycetes</taxon>
        <taxon>Agaricomycetidae</taxon>
        <taxon>Agaricales</taxon>
        <taxon>Agaricineae</taxon>
        <taxon>Hydnangiaceae</taxon>
        <taxon>Laccaria</taxon>
    </lineage>
</organism>
<keyword evidence="1" id="KW-0812">Transmembrane</keyword>
<evidence type="ECO:0008006" key="4">
    <source>
        <dbReference type="Google" id="ProtNLM"/>
    </source>
</evidence>
<dbReference type="EMBL" id="KN838550">
    <property type="protein sequence ID" value="KIK06971.1"/>
    <property type="molecule type" value="Genomic_DNA"/>
</dbReference>
<reference evidence="2 3" key="1">
    <citation type="submission" date="2014-04" db="EMBL/GenBank/DDBJ databases">
        <authorList>
            <consortium name="DOE Joint Genome Institute"/>
            <person name="Kuo A."/>
            <person name="Kohler A."/>
            <person name="Nagy L.G."/>
            <person name="Floudas D."/>
            <person name="Copeland A."/>
            <person name="Barry K.W."/>
            <person name="Cichocki N."/>
            <person name="Veneault-Fourrey C."/>
            <person name="LaButti K."/>
            <person name="Lindquist E.A."/>
            <person name="Lipzen A."/>
            <person name="Lundell T."/>
            <person name="Morin E."/>
            <person name="Murat C."/>
            <person name="Sun H."/>
            <person name="Tunlid A."/>
            <person name="Henrissat B."/>
            <person name="Grigoriev I.V."/>
            <person name="Hibbett D.S."/>
            <person name="Martin F."/>
            <person name="Nordberg H.P."/>
            <person name="Cantor M.N."/>
            <person name="Hua S.X."/>
        </authorList>
    </citation>
    <scope>NUCLEOTIDE SEQUENCE [LARGE SCALE GENOMIC DNA]</scope>
    <source>
        <strain evidence="2 3">LaAM-08-1</strain>
    </source>
</reference>
<evidence type="ECO:0000313" key="3">
    <source>
        <dbReference type="Proteomes" id="UP000054477"/>
    </source>
</evidence>
<feature type="transmembrane region" description="Helical" evidence="1">
    <location>
        <begin position="128"/>
        <end position="149"/>
    </location>
</feature>
<dbReference type="Proteomes" id="UP000054477">
    <property type="component" value="Unassembled WGS sequence"/>
</dbReference>
<keyword evidence="3" id="KW-1185">Reference proteome</keyword>
<feature type="transmembrane region" description="Helical" evidence="1">
    <location>
        <begin position="77"/>
        <end position="96"/>
    </location>
</feature>
<feature type="transmembrane region" description="Helical" evidence="1">
    <location>
        <begin position="47"/>
        <end position="71"/>
    </location>
</feature>
<feature type="transmembrane region" description="Helical" evidence="1">
    <location>
        <begin position="12"/>
        <end position="35"/>
    </location>
</feature>
<accession>A0A0C9XPC6</accession>
<name>A0A0C9XPC6_9AGAR</name>
<evidence type="ECO:0000256" key="1">
    <source>
        <dbReference type="SAM" id="Phobius"/>
    </source>
</evidence>
<gene>
    <name evidence="2" type="ORF">K443DRAFT_88381</name>
</gene>
<sequence>MSFVEAHYHPFLFTTLTLCAMAELGLTAFLINTGVDKQTWPTPRYHHLIILFCFNGAWTTLFGSTYLLWLVDGAGHILANVASSLAWLLVTSVLWGSAAGVMHNTRTGGSCPGSPIISRCRQSLTVEILGWAAFGLCILAIIATCSWLVAGRQAALKANISEADSASRLV</sequence>
<proteinExistence type="predicted"/>
<evidence type="ECO:0000313" key="2">
    <source>
        <dbReference type="EMBL" id="KIK06971.1"/>
    </source>
</evidence>
<keyword evidence="1" id="KW-1133">Transmembrane helix</keyword>
<keyword evidence="1" id="KW-0472">Membrane</keyword>
<dbReference type="AlphaFoldDB" id="A0A0C9XPC6"/>
<dbReference type="OrthoDB" id="3226059at2759"/>
<dbReference type="HOGENOM" id="CLU_109463_1_0_1"/>